<keyword evidence="2" id="KW-1185">Reference proteome</keyword>
<dbReference type="NCBIfam" id="TIGR04192">
    <property type="entry name" value="GRASP_w_spasm"/>
    <property type="match status" value="1"/>
</dbReference>
<evidence type="ECO:0000313" key="2">
    <source>
        <dbReference type="Proteomes" id="UP000199469"/>
    </source>
</evidence>
<name>A0A1I0NYJ7_9FLAO</name>
<accession>A0A1I0NYJ7</accession>
<dbReference type="PANTHER" id="PTHR21621:SF0">
    <property type="entry name" value="BETA-CITRYLGLUTAMATE SYNTHASE B-RELATED"/>
    <property type="match status" value="1"/>
</dbReference>
<dbReference type="OrthoDB" id="583309at2"/>
<protein>
    <submittedName>
        <fullName evidence="1">ATP-GRASP peptide maturase, grasp-with-spasm system</fullName>
    </submittedName>
</protein>
<organism evidence="1 2">
    <name type="scientific">Chryseobacterium wanjuense</name>
    <dbReference type="NCBI Taxonomy" id="356305"/>
    <lineage>
        <taxon>Bacteria</taxon>
        <taxon>Pseudomonadati</taxon>
        <taxon>Bacteroidota</taxon>
        <taxon>Flavobacteriia</taxon>
        <taxon>Flavobacteriales</taxon>
        <taxon>Weeksellaceae</taxon>
        <taxon>Chryseobacterium group</taxon>
        <taxon>Chryseobacterium</taxon>
    </lineage>
</organism>
<dbReference type="Proteomes" id="UP000199469">
    <property type="component" value="Unassembled WGS sequence"/>
</dbReference>
<dbReference type="Gene3D" id="3.30.470.20">
    <property type="entry name" value="ATP-grasp fold, B domain"/>
    <property type="match status" value="1"/>
</dbReference>
<dbReference type="GO" id="GO:0005737">
    <property type="term" value="C:cytoplasm"/>
    <property type="evidence" value="ECO:0007669"/>
    <property type="project" value="TreeGrafter"/>
</dbReference>
<gene>
    <name evidence="1" type="ORF">SAMN05421841_0849</name>
</gene>
<dbReference type="GO" id="GO:0009432">
    <property type="term" value="P:SOS response"/>
    <property type="evidence" value="ECO:0007669"/>
    <property type="project" value="TreeGrafter"/>
</dbReference>
<dbReference type="GO" id="GO:0018169">
    <property type="term" value="F:ribosomal S6-glutamic acid ligase activity"/>
    <property type="evidence" value="ECO:0007669"/>
    <property type="project" value="TreeGrafter"/>
</dbReference>
<proteinExistence type="predicted"/>
<dbReference type="PANTHER" id="PTHR21621">
    <property type="entry name" value="RIBOSOMAL PROTEIN S6 MODIFICATION PROTEIN"/>
    <property type="match status" value="1"/>
</dbReference>
<evidence type="ECO:0000313" key="1">
    <source>
        <dbReference type="EMBL" id="SEW06198.1"/>
    </source>
</evidence>
<dbReference type="RefSeq" id="WP_089790785.1">
    <property type="nucleotide sequence ID" value="NZ_FOIU01000001.1"/>
</dbReference>
<sequence>MYLIQSNSDDKSTNDIIDWILFLNENRNDLFRLNDTIIVDNFTYQLSYKNGEHFNINNNLETLKIKSFWYRRGRFSYNDSILKTNNLLSQQLMNGIQSNFHRENKHINNCLYHILRKKGNINTFNDNFTNKIANLSAAMEIGLNIPDVLVTNNTADLINFSLIHEKIITKDIEMNAIKASYNENYNIVIEPSVKILRREDILPKNKKTKGTFSLYQQYIEKKYELRIFYLKGKFYPMAIFSQASEKTKIDFRNYDKERPNRCVPYKLPQEIEQKLICFMQSIDMNSGSIDMIYTPEGEYVFLEVNPVGQFQWLSKSCNYDIEREIALDLINETND</sequence>
<dbReference type="AlphaFoldDB" id="A0A1I0NYJ7"/>
<dbReference type="InterPro" id="IPR026455">
    <property type="entry name" value="GRASP_w_spasm"/>
</dbReference>
<dbReference type="EMBL" id="FOIU01000001">
    <property type="protein sequence ID" value="SEW06198.1"/>
    <property type="molecule type" value="Genomic_DNA"/>
</dbReference>
<reference evidence="2" key="1">
    <citation type="submission" date="2016-10" db="EMBL/GenBank/DDBJ databases">
        <authorList>
            <person name="Varghese N."/>
            <person name="Submissions S."/>
        </authorList>
    </citation>
    <scope>NUCLEOTIDE SEQUENCE [LARGE SCALE GENOMIC DNA]</scope>
    <source>
        <strain evidence="2">DSM 17724</strain>
    </source>
</reference>
<dbReference type="SUPFAM" id="SSF56059">
    <property type="entry name" value="Glutathione synthetase ATP-binding domain-like"/>
    <property type="match status" value="1"/>
</dbReference>
<dbReference type="STRING" id="356305.SAMN05421841_0849"/>